<evidence type="ECO:0000313" key="2">
    <source>
        <dbReference type="EMBL" id="HIY61697.1"/>
    </source>
</evidence>
<sequence length="478" mass="51559">MDKKQMFEALERKKQQYFDAADRIWEHPETSFEEYFAADLLCGLLEKEGFAVTRPLAGMETAFLGRFGSGHPVIGILGEYDALYAMSQEADAAQPKPTGEKGHGCGHNLLGAGSLAAAVAVKDYLQENGKEGTVIYYGCPGEEGGSGKAFMAREGVFDGLDAALTWHPGDINAANSVSTLAVFKVHYHFTGRAAHAAACPQLGRSALDAAELMNIGTQFLREHIIPEARIHYAIVNAGGKSPNVVQPEAENSYYIRAPRLSQVRELKERVDDIARGAALMTGTSVDIRIINSTANVIPNDVLSDVMARNLQEAPLPVYTQEEREYAKAFVNALEAPSTLLSDMAAKLGEKAAGIAKLADGREIYDFPVPNFRLNMCLSSSSDVGDVSWNCPTSQIMAATMAAGTPSHSWQRTAQGKSAVAHKGMLYAAKVIAGSAVDLLEDPKLLKQARQEYDRRLGGETYVCDIPADAKPVPTESDE</sequence>
<accession>A0A9D1YV21</accession>
<evidence type="ECO:0000259" key="1">
    <source>
        <dbReference type="Pfam" id="PF07687"/>
    </source>
</evidence>
<reference evidence="2" key="2">
    <citation type="submission" date="2021-04" db="EMBL/GenBank/DDBJ databases">
        <authorList>
            <person name="Gilroy R."/>
        </authorList>
    </citation>
    <scope>NUCLEOTIDE SEQUENCE</scope>
    <source>
        <strain evidence="2">ChiSxjej3B15-24422</strain>
    </source>
</reference>
<dbReference type="GO" id="GO:0016805">
    <property type="term" value="F:dipeptidase activity"/>
    <property type="evidence" value="ECO:0007669"/>
    <property type="project" value="TreeGrafter"/>
</dbReference>
<dbReference type="AlphaFoldDB" id="A0A9D1YV21"/>
<dbReference type="FunFam" id="3.30.70.360:FF:000004">
    <property type="entry name" value="Peptidase M20 domain-containing protein 2"/>
    <property type="match status" value="1"/>
</dbReference>
<dbReference type="PANTHER" id="PTHR30575:SF0">
    <property type="entry name" value="XAA-ARG DIPEPTIDASE"/>
    <property type="match status" value="1"/>
</dbReference>
<dbReference type="Gene3D" id="3.40.630.10">
    <property type="entry name" value="Zn peptidases"/>
    <property type="match status" value="1"/>
</dbReference>
<dbReference type="NCBIfam" id="TIGR01891">
    <property type="entry name" value="amidohydrolases"/>
    <property type="match status" value="1"/>
</dbReference>
<dbReference type="Proteomes" id="UP000824007">
    <property type="component" value="Unassembled WGS sequence"/>
</dbReference>
<dbReference type="EMBL" id="DXDD01000167">
    <property type="protein sequence ID" value="HIY61697.1"/>
    <property type="molecule type" value="Genomic_DNA"/>
</dbReference>
<dbReference type="SUPFAM" id="SSF55031">
    <property type="entry name" value="Bacterial exopeptidase dimerisation domain"/>
    <property type="match status" value="1"/>
</dbReference>
<dbReference type="InterPro" id="IPR017439">
    <property type="entry name" value="Amidohydrolase"/>
</dbReference>
<dbReference type="InterPro" id="IPR011650">
    <property type="entry name" value="Peptidase_M20_dimer"/>
</dbReference>
<evidence type="ECO:0000313" key="3">
    <source>
        <dbReference type="Proteomes" id="UP000824007"/>
    </source>
</evidence>
<reference evidence="2" key="1">
    <citation type="journal article" date="2021" name="PeerJ">
        <title>Extensive microbial diversity within the chicken gut microbiome revealed by metagenomics and culture.</title>
        <authorList>
            <person name="Gilroy R."/>
            <person name="Ravi A."/>
            <person name="Getino M."/>
            <person name="Pursley I."/>
            <person name="Horton D.L."/>
            <person name="Alikhan N.F."/>
            <person name="Baker D."/>
            <person name="Gharbi K."/>
            <person name="Hall N."/>
            <person name="Watson M."/>
            <person name="Adriaenssens E.M."/>
            <person name="Foster-Nyarko E."/>
            <person name="Jarju S."/>
            <person name="Secka A."/>
            <person name="Antonio M."/>
            <person name="Oren A."/>
            <person name="Chaudhuri R.R."/>
            <person name="La Ragione R."/>
            <person name="Hildebrand F."/>
            <person name="Pallen M.J."/>
        </authorList>
    </citation>
    <scope>NUCLEOTIDE SEQUENCE</scope>
    <source>
        <strain evidence="2">ChiSxjej3B15-24422</strain>
    </source>
</reference>
<organism evidence="2 3">
    <name type="scientific">Candidatus Eisenbergiella pullistercoris</name>
    <dbReference type="NCBI Taxonomy" id="2838555"/>
    <lineage>
        <taxon>Bacteria</taxon>
        <taxon>Bacillati</taxon>
        <taxon>Bacillota</taxon>
        <taxon>Clostridia</taxon>
        <taxon>Lachnospirales</taxon>
        <taxon>Lachnospiraceae</taxon>
        <taxon>Eisenbergiella</taxon>
    </lineage>
</organism>
<dbReference type="GO" id="GO:0005737">
    <property type="term" value="C:cytoplasm"/>
    <property type="evidence" value="ECO:0007669"/>
    <property type="project" value="TreeGrafter"/>
</dbReference>
<dbReference type="SUPFAM" id="SSF53187">
    <property type="entry name" value="Zn-dependent exopeptidases"/>
    <property type="match status" value="1"/>
</dbReference>
<gene>
    <name evidence="2" type="ORF">H9831_13650</name>
</gene>
<dbReference type="Pfam" id="PF01546">
    <property type="entry name" value="Peptidase_M20"/>
    <property type="match status" value="1"/>
</dbReference>
<proteinExistence type="predicted"/>
<name>A0A9D1YV21_9FIRM</name>
<dbReference type="GO" id="GO:0046657">
    <property type="term" value="P:folic acid catabolic process"/>
    <property type="evidence" value="ECO:0007669"/>
    <property type="project" value="TreeGrafter"/>
</dbReference>
<dbReference type="PANTHER" id="PTHR30575">
    <property type="entry name" value="PEPTIDASE M20"/>
    <property type="match status" value="1"/>
</dbReference>
<dbReference type="PIRSF" id="PIRSF037227">
    <property type="entry name" value="Aminobenzoyl-glu_utiliz_pB"/>
    <property type="match status" value="1"/>
</dbReference>
<dbReference type="InterPro" id="IPR002933">
    <property type="entry name" value="Peptidase_M20"/>
</dbReference>
<feature type="domain" description="Peptidase M20 dimerisation" evidence="1">
    <location>
        <begin position="184"/>
        <end position="275"/>
    </location>
</feature>
<dbReference type="GO" id="GO:0071713">
    <property type="term" value="F:para-aminobenzoyl-glutamate hydrolase activity"/>
    <property type="evidence" value="ECO:0007669"/>
    <property type="project" value="TreeGrafter"/>
</dbReference>
<dbReference type="InterPro" id="IPR017145">
    <property type="entry name" value="Aminobenzoyl-glu_utiliz_pB"/>
</dbReference>
<dbReference type="Pfam" id="PF07687">
    <property type="entry name" value="M20_dimer"/>
    <property type="match status" value="1"/>
</dbReference>
<dbReference type="InterPro" id="IPR036264">
    <property type="entry name" value="Bact_exopeptidase_dim_dom"/>
</dbReference>
<dbReference type="Gene3D" id="3.30.70.360">
    <property type="match status" value="1"/>
</dbReference>
<comment type="caution">
    <text evidence="2">The sequence shown here is derived from an EMBL/GenBank/DDBJ whole genome shotgun (WGS) entry which is preliminary data.</text>
</comment>
<dbReference type="InterPro" id="IPR052030">
    <property type="entry name" value="Peptidase_M20/M20A_hydrolases"/>
</dbReference>
<protein>
    <submittedName>
        <fullName evidence="2">Amidohydrolase</fullName>
    </submittedName>
</protein>